<evidence type="ECO:0000313" key="3">
    <source>
        <dbReference type="EnsemblPlants" id="KRH74813"/>
    </source>
</evidence>
<dbReference type="AlphaFoldDB" id="K7K1S0"/>
<keyword evidence="1" id="KW-0472">Membrane</keyword>
<keyword evidence="4" id="KW-1185">Reference proteome</keyword>
<evidence type="ECO:0000313" key="2">
    <source>
        <dbReference type="EMBL" id="KRH74813.1"/>
    </source>
</evidence>
<keyword evidence="1" id="KW-1133">Transmembrane helix</keyword>
<evidence type="ECO:0000256" key="1">
    <source>
        <dbReference type="SAM" id="Phobius"/>
    </source>
</evidence>
<dbReference type="HOGENOM" id="CLU_2268634_0_0_1"/>
<dbReference type="Proteomes" id="UP000008827">
    <property type="component" value="Chromosome 1"/>
</dbReference>
<dbReference type="InParanoid" id="K7K1S0"/>
<protein>
    <submittedName>
        <fullName evidence="2 3">Uncharacterized protein</fullName>
    </submittedName>
</protein>
<reference evidence="2 3" key="1">
    <citation type="journal article" date="2010" name="Nature">
        <title>Genome sequence of the palaeopolyploid soybean.</title>
        <authorList>
            <person name="Schmutz J."/>
            <person name="Cannon S.B."/>
            <person name="Schlueter J."/>
            <person name="Ma J."/>
            <person name="Mitros T."/>
            <person name="Nelson W."/>
            <person name="Hyten D.L."/>
            <person name="Song Q."/>
            <person name="Thelen J.J."/>
            <person name="Cheng J."/>
            <person name="Xu D."/>
            <person name="Hellsten U."/>
            <person name="May G.D."/>
            <person name="Yu Y."/>
            <person name="Sakurai T."/>
            <person name="Umezawa T."/>
            <person name="Bhattacharyya M.K."/>
            <person name="Sandhu D."/>
            <person name="Valliyodan B."/>
            <person name="Lindquist E."/>
            <person name="Peto M."/>
            <person name="Grant D."/>
            <person name="Shu S."/>
            <person name="Goodstein D."/>
            <person name="Barry K."/>
            <person name="Futrell-Griggs M."/>
            <person name="Abernathy B."/>
            <person name="Du J."/>
            <person name="Tian Z."/>
            <person name="Zhu L."/>
            <person name="Gill N."/>
            <person name="Joshi T."/>
            <person name="Libault M."/>
            <person name="Sethuraman A."/>
            <person name="Zhang X.-C."/>
            <person name="Shinozaki K."/>
            <person name="Nguyen H.T."/>
            <person name="Wing R.A."/>
            <person name="Cregan P."/>
            <person name="Specht J."/>
            <person name="Grimwood J."/>
            <person name="Rokhsar D."/>
            <person name="Stacey G."/>
            <person name="Shoemaker R.C."/>
            <person name="Jackson S.A."/>
        </authorList>
    </citation>
    <scope>NUCLEOTIDE SEQUENCE [LARGE SCALE GENOMIC DNA]</scope>
    <source>
        <strain evidence="3">cv. Williams 82</strain>
        <tissue evidence="2">Callus</tissue>
    </source>
</reference>
<keyword evidence="1" id="KW-0812">Transmembrane</keyword>
<name>K7K1S0_SOYBN</name>
<dbReference type="EnsemblPlants" id="KRH74813">
    <property type="protein sequence ID" value="KRH74813"/>
    <property type="gene ID" value="GLYMA_01G044400"/>
</dbReference>
<feature type="transmembrane region" description="Helical" evidence="1">
    <location>
        <begin position="41"/>
        <end position="64"/>
    </location>
</feature>
<evidence type="ECO:0000313" key="4">
    <source>
        <dbReference type="Proteomes" id="UP000008827"/>
    </source>
</evidence>
<dbReference type="SMR" id="K7K1S0"/>
<sequence length="103" mass="12206">MHFHSNYNYVSVHQNHKRNKKCLFYDLCTPKNNKEESNLQLVNLFTLFFFLSLFYLCLCSLYVVGWRVAGVYMHSGLLVPHCKLCTKRQTKIKSWIGEKTNPE</sequence>
<gene>
    <name evidence="2" type="ORF">GLYMA_01G044400</name>
</gene>
<dbReference type="PaxDb" id="3847-GLYMA01G05180.1"/>
<dbReference type="EMBL" id="CM000834">
    <property type="protein sequence ID" value="KRH74813.1"/>
    <property type="molecule type" value="Genomic_DNA"/>
</dbReference>
<reference evidence="2" key="3">
    <citation type="submission" date="2018-07" db="EMBL/GenBank/DDBJ databases">
        <title>WGS assembly of Glycine max.</title>
        <authorList>
            <person name="Schmutz J."/>
            <person name="Cannon S."/>
            <person name="Schlueter J."/>
            <person name="Ma J."/>
            <person name="Mitros T."/>
            <person name="Nelson W."/>
            <person name="Hyten D."/>
            <person name="Song Q."/>
            <person name="Thelen J."/>
            <person name="Cheng J."/>
            <person name="Xu D."/>
            <person name="Hellsten U."/>
            <person name="May G."/>
            <person name="Yu Y."/>
            <person name="Sakurai T."/>
            <person name="Umezawa T."/>
            <person name="Bhattacharyya M."/>
            <person name="Sandhu D."/>
            <person name="Valliyodan B."/>
            <person name="Lindquist E."/>
            <person name="Peto M."/>
            <person name="Grant D."/>
            <person name="Shu S."/>
            <person name="Goodstein D."/>
            <person name="Barry K."/>
            <person name="Futrell-Griggs M."/>
            <person name="Abernathy B."/>
            <person name="Du J."/>
            <person name="Tian Z."/>
            <person name="Zhu L."/>
            <person name="Gill N."/>
            <person name="Joshi T."/>
            <person name="Libault M."/>
            <person name="Sethuraman A."/>
            <person name="Zhang X."/>
            <person name="Shinozaki K."/>
            <person name="Nguyen H."/>
            <person name="Wing R."/>
            <person name="Cregan P."/>
            <person name="Specht J."/>
            <person name="Grimwood J."/>
            <person name="Rokhsar D."/>
            <person name="Stacey G."/>
            <person name="Shoemaker R."/>
            <person name="Jackson S."/>
        </authorList>
    </citation>
    <scope>NUCLEOTIDE SEQUENCE</scope>
    <source>
        <tissue evidence="2">Callus</tissue>
    </source>
</reference>
<proteinExistence type="predicted"/>
<accession>K7K1S0</accession>
<dbReference type="Gramene" id="KRH74813">
    <property type="protein sequence ID" value="KRH74813"/>
    <property type="gene ID" value="GLYMA_01G044400"/>
</dbReference>
<organism evidence="3">
    <name type="scientific">Glycine max</name>
    <name type="common">Soybean</name>
    <name type="synonym">Glycine hispida</name>
    <dbReference type="NCBI Taxonomy" id="3847"/>
    <lineage>
        <taxon>Eukaryota</taxon>
        <taxon>Viridiplantae</taxon>
        <taxon>Streptophyta</taxon>
        <taxon>Embryophyta</taxon>
        <taxon>Tracheophyta</taxon>
        <taxon>Spermatophyta</taxon>
        <taxon>Magnoliopsida</taxon>
        <taxon>eudicotyledons</taxon>
        <taxon>Gunneridae</taxon>
        <taxon>Pentapetalae</taxon>
        <taxon>rosids</taxon>
        <taxon>fabids</taxon>
        <taxon>Fabales</taxon>
        <taxon>Fabaceae</taxon>
        <taxon>Papilionoideae</taxon>
        <taxon>50 kb inversion clade</taxon>
        <taxon>NPAAA clade</taxon>
        <taxon>indigoferoid/millettioid clade</taxon>
        <taxon>Phaseoleae</taxon>
        <taxon>Glycine</taxon>
        <taxon>Glycine subgen. Soja</taxon>
    </lineage>
</organism>
<reference evidence="3" key="2">
    <citation type="submission" date="2018-02" db="UniProtKB">
        <authorList>
            <consortium name="EnsemblPlants"/>
        </authorList>
    </citation>
    <scope>IDENTIFICATION</scope>
    <source>
        <strain evidence="3">Williams 82</strain>
    </source>
</reference>